<sequence length="39" mass="4603">MTGEPPLLAICDKVWCIYQQIMQKMHHASVSILLMYMDY</sequence>
<dbReference type="Proteomes" id="UP000003614">
    <property type="component" value="Unassembled WGS sequence"/>
</dbReference>
<dbReference type="AlphaFoldDB" id="A0A6C8F8F1"/>
<name>A0A6C8F8F1_SALV4</name>
<comment type="caution">
    <text evidence="1">The sequence shown here is derived from an EMBL/GenBank/DDBJ whole genome shotgun (WGS) entry which is preliminary data.</text>
</comment>
<reference evidence="1 2" key="1">
    <citation type="journal article" date="2011" name="J. Bacteriol.">
        <title>Comparative genomics of 28 Salmonella enterica isolates: evidence for CRISPR-mediated adaptive sublineage evolution.</title>
        <authorList>
            <person name="Fricke W.F."/>
            <person name="Mammel M.K."/>
            <person name="McDermott P.F."/>
            <person name="Tartera C."/>
            <person name="White D.G."/>
            <person name="Leclerc J.E."/>
            <person name="Ravel J."/>
            <person name="Cebula T.A."/>
        </authorList>
    </citation>
    <scope>NUCLEOTIDE SEQUENCE [LARGE SCALE GENOMIC DNA]</scope>
    <source>
        <strain evidence="1 2">SL491</strain>
    </source>
</reference>
<protein>
    <submittedName>
        <fullName evidence="1">Uncharacterized protein</fullName>
    </submittedName>
</protein>
<organism evidence="1 2">
    <name type="scientific">Salmonella virchow (strain SL491)</name>
    <dbReference type="NCBI Taxonomy" id="465517"/>
    <lineage>
        <taxon>Bacteria</taxon>
        <taxon>Pseudomonadati</taxon>
        <taxon>Pseudomonadota</taxon>
        <taxon>Gammaproteobacteria</taxon>
        <taxon>Enterobacterales</taxon>
        <taxon>Enterobacteriaceae</taxon>
        <taxon>Salmonella</taxon>
    </lineage>
</organism>
<proteinExistence type="predicted"/>
<evidence type="ECO:0000313" key="2">
    <source>
        <dbReference type="Proteomes" id="UP000003614"/>
    </source>
</evidence>
<evidence type="ECO:0000313" key="1">
    <source>
        <dbReference type="EMBL" id="EDZ04830.1"/>
    </source>
</evidence>
<accession>A0A6C8F8F1</accession>
<dbReference type="EMBL" id="ABFH02000001">
    <property type="protein sequence ID" value="EDZ04830.1"/>
    <property type="molecule type" value="Genomic_DNA"/>
</dbReference>
<gene>
    <name evidence="1" type="ORF">SeV_B2240</name>
</gene>